<accession>A0A2M9Y511</accession>
<dbReference type="InterPro" id="IPR005495">
    <property type="entry name" value="LptG/LptF_permease"/>
</dbReference>
<feature type="transmembrane region" description="Helical" evidence="6">
    <location>
        <begin position="81"/>
        <end position="100"/>
    </location>
</feature>
<keyword evidence="8" id="KW-1185">Reference proteome</keyword>
<organism evidence="7 8">
    <name type="scientific">Leptospira brenneri</name>
    <dbReference type="NCBI Taxonomy" id="2023182"/>
    <lineage>
        <taxon>Bacteria</taxon>
        <taxon>Pseudomonadati</taxon>
        <taxon>Spirochaetota</taxon>
        <taxon>Spirochaetia</taxon>
        <taxon>Leptospirales</taxon>
        <taxon>Leptospiraceae</taxon>
        <taxon>Leptospira</taxon>
    </lineage>
</organism>
<dbReference type="EMBL" id="RQFP01000001">
    <property type="protein sequence ID" value="TGK96600.1"/>
    <property type="molecule type" value="Genomic_DNA"/>
</dbReference>
<feature type="transmembrane region" description="Helical" evidence="6">
    <location>
        <begin position="351"/>
        <end position="373"/>
    </location>
</feature>
<keyword evidence="2" id="KW-1003">Cell membrane</keyword>
<evidence type="ECO:0000256" key="2">
    <source>
        <dbReference type="ARBA" id="ARBA00022475"/>
    </source>
</evidence>
<gene>
    <name evidence="7" type="ORF">EHQ30_08385</name>
</gene>
<sequence>MNLLLTPFLWFKREFIPFRTLDRYLFLDFFKTFLGTLIMLTSMIVIYKFTDVMKYLVSSKVNQTHVYLHVLYSLPSMVDQVVAPALMFSVCFVIGQFSVNKELVAMMVAGVSFIRIITPILLFGIAMWLIMTLFGQTVVIPANKKAQIEFSIMAKGSNRLIDFVYQLHIKGKKGFYYVYWIDEKENTVKGGFNYIEIKPDGHPTYTVSSQKAKFIPSPHSWVLYDAEEVRFNENLELVSRIKYPEKTYDFPEDLAYFSKPIRNPEEMNFFELADEIESRITKGIPFRNVIIQQHMAFAMPLMAFVVVTLGALAGAITKRSAGVASLGLTIAVVLLYYILNSTAKTLAENGALPIWIGMWMTPVIFTSAAYFLYRRMNI</sequence>
<dbReference type="Pfam" id="PF03739">
    <property type="entry name" value="LptF_LptG"/>
    <property type="match status" value="1"/>
</dbReference>
<comment type="subcellular location">
    <subcellularLocation>
        <location evidence="1">Cell membrane</location>
        <topology evidence="1">Multi-pass membrane protein</topology>
    </subcellularLocation>
</comment>
<keyword evidence="3 6" id="KW-0812">Transmembrane</keyword>
<reference evidence="7" key="1">
    <citation type="journal article" date="2019" name="PLoS Negl. Trop. Dis.">
        <title>Revisiting the worldwide diversity of Leptospira species in the environment.</title>
        <authorList>
            <person name="Vincent A.T."/>
            <person name="Schiettekatte O."/>
            <person name="Bourhy P."/>
            <person name="Veyrier F.J."/>
            <person name="Picardeau M."/>
        </authorList>
    </citation>
    <scope>NUCLEOTIDE SEQUENCE [LARGE SCALE GENOMIC DNA]</scope>
    <source>
        <strain evidence="7">201800277</strain>
    </source>
</reference>
<evidence type="ECO:0000313" key="7">
    <source>
        <dbReference type="EMBL" id="TGK96600.1"/>
    </source>
</evidence>
<dbReference type="PANTHER" id="PTHR33529:SF6">
    <property type="entry name" value="YJGP_YJGQ FAMILY PERMEASE"/>
    <property type="match status" value="1"/>
</dbReference>
<feature type="transmembrane region" description="Helical" evidence="6">
    <location>
        <begin position="21"/>
        <end position="47"/>
    </location>
</feature>
<dbReference type="OrthoDB" id="306074at2"/>
<keyword evidence="5 6" id="KW-0472">Membrane</keyword>
<dbReference type="GO" id="GO:0015920">
    <property type="term" value="P:lipopolysaccharide transport"/>
    <property type="evidence" value="ECO:0007669"/>
    <property type="project" value="TreeGrafter"/>
</dbReference>
<evidence type="ECO:0000256" key="3">
    <source>
        <dbReference type="ARBA" id="ARBA00022692"/>
    </source>
</evidence>
<evidence type="ECO:0000256" key="5">
    <source>
        <dbReference type="ARBA" id="ARBA00023136"/>
    </source>
</evidence>
<dbReference type="GO" id="GO:0043190">
    <property type="term" value="C:ATP-binding cassette (ABC) transporter complex"/>
    <property type="evidence" value="ECO:0007669"/>
    <property type="project" value="TreeGrafter"/>
</dbReference>
<feature type="transmembrane region" description="Helical" evidence="6">
    <location>
        <begin position="112"/>
        <end position="134"/>
    </location>
</feature>
<proteinExistence type="predicted"/>
<evidence type="ECO:0000313" key="8">
    <source>
        <dbReference type="Proteomes" id="UP000297891"/>
    </source>
</evidence>
<protein>
    <submittedName>
        <fullName evidence="7">YjgP/YjgQ family permease</fullName>
    </submittedName>
</protein>
<keyword evidence="4 6" id="KW-1133">Transmembrane helix</keyword>
<dbReference type="PANTHER" id="PTHR33529">
    <property type="entry name" value="SLR0882 PROTEIN-RELATED"/>
    <property type="match status" value="1"/>
</dbReference>
<dbReference type="RefSeq" id="WP_100789777.1">
    <property type="nucleotide sequence ID" value="NZ_NPDQ01000002.1"/>
</dbReference>
<comment type="caution">
    <text evidence="7">The sequence shown here is derived from an EMBL/GenBank/DDBJ whole genome shotgun (WGS) entry which is preliminary data.</text>
</comment>
<evidence type="ECO:0000256" key="4">
    <source>
        <dbReference type="ARBA" id="ARBA00022989"/>
    </source>
</evidence>
<dbReference type="AlphaFoldDB" id="A0A2M9Y511"/>
<evidence type="ECO:0000256" key="6">
    <source>
        <dbReference type="SAM" id="Phobius"/>
    </source>
</evidence>
<feature type="transmembrane region" description="Helical" evidence="6">
    <location>
        <begin position="321"/>
        <end position="339"/>
    </location>
</feature>
<evidence type="ECO:0000256" key="1">
    <source>
        <dbReference type="ARBA" id="ARBA00004651"/>
    </source>
</evidence>
<name>A0A2M9Y511_9LEPT</name>
<dbReference type="Proteomes" id="UP000297891">
    <property type="component" value="Unassembled WGS sequence"/>
</dbReference>
<feature type="transmembrane region" description="Helical" evidence="6">
    <location>
        <begin position="295"/>
        <end position="314"/>
    </location>
</feature>